<evidence type="ECO:0000313" key="2">
    <source>
        <dbReference type="EMBL" id="QBQ63918.1"/>
    </source>
</evidence>
<sequence length="310" mass="35921">MNKSSDKNTKTLTIVSVTGHQAYAQGSAYAIERSYEELQKKLPVENLKCVLISPERPEHLEAYVQHIRCKPFSYLEYNLFILYALGDLIDTDFALVVQNDGFVVNGDNWKDEFFNYDFIGAPLYCMYEYLEDGSLKQYNNEQCDPFYENMPEHVFEGQNGGFSLRSKRILKLPRELKIKFPFPIPEPISVGEEVSLDYTSSKSHYEDIVLTVLFRKQLLQKDIKFAPPKISTYFACESANIHSKRKIPLTEILGCHTFGYLVLKAKNTVYMQKKVKFRDDNIATNSWCNWLLASKLSIDVPRHFLEKNND</sequence>
<evidence type="ECO:0000259" key="1">
    <source>
        <dbReference type="Pfam" id="PF18922"/>
    </source>
</evidence>
<dbReference type="EMBL" id="CP038145">
    <property type="protein sequence ID" value="QBQ63918.1"/>
    <property type="molecule type" value="Genomic_DNA"/>
</dbReference>
<dbReference type="Proteomes" id="UP000294444">
    <property type="component" value="Chromosome"/>
</dbReference>
<organism evidence="2 3">
    <name type="scientific">Actinobacillus indolicus</name>
    <dbReference type="NCBI Taxonomy" id="51049"/>
    <lineage>
        <taxon>Bacteria</taxon>
        <taxon>Pseudomonadati</taxon>
        <taxon>Pseudomonadota</taxon>
        <taxon>Gammaproteobacteria</taxon>
        <taxon>Pasteurellales</taxon>
        <taxon>Pasteurellaceae</taxon>
        <taxon>Actinobacillus</taxon>
    </lineage>
</organism>
<reference evidence="2 3" key="1">
    <citation type="submission" date="2019-03" db="EMBL/GenBank/DDBJ databases">
        <authorList>
            <person name="Che Y."/>
            <person name="Zhou L."/>
        </authorList>
    </citation>
    <scope>NUCLEOTIDE SEQUENCE [LARGE SCALE GENOMIC DNA]</scope>
    <source>
        <strain evidence="2 3">AIFJ1607</strain>
    </source>
</reference>
<evidence type="ECO:0000313" key="3">
    <source>
        <dbReference type="Proteomes" id="UP000294444"/>
    </source>
</evidence>
<dbReference type="InterPro" id="IPR043729">
    <property type="entry name" value="DUF5672"/>
</dbReference>
<dbReference type="Pfam" id="PF18922">
    <property type="entry name" value="DUF5672"/>
    <property type="match status" value="1"/>
</dbReference>
<feature type="domain" description="DUF5672" evidence="1">
    <location>
        <begin position="88"/>
        <end position="256"/>
    </location>
</feature>
<name>A0A4P7CFY0_9PAST</name>
<proteinExistence type="predicted"/>
<gene>
    <name evidence="2" type="ORF">EXH44_06565</name>
</gene>
<accession>A0A4P7CFY0</accession>
<dbReference type="RefSeq" id="WP_162856751.1">
    <property type="nucleotide sequence ID" value="NZ_CP038145.1"/>
</dbReference>
<dbReference type="KEGG" id="aio:EXH44_06565"/>
<keyword evidence="3" id="KW-1185">Reference proteome</keyword>
<protein>
    <recommendedName>
        <fullName evidence="1">DUF5672 domain-containing protein</fullName>
    </recommendedName>
</protein>
<dbReference type="AlphaFoldDB" id="A0A4P7CFY0"/>